<comment type="catalytic activity">
    <reaction evidence="1">
        <text>ATP + protein L-histidine = ADP + protein N-phospho-L-histidine.</text>
        <dbReference type="EC" id="2.7.13.3"/>
    </reaction>
</comment>
<keyword evidence="10" id="KW-0472">Membrane</keyword>
<keyword evidence="4" id="KW-0597">Phosphoprotein</keyword>
<keyword evidence="7 12" id="KW-0418">Kinase</keyword>
<keyword evidence="6" id="KW-0547">Nucleotide-binding</keyword>
<keyword evidence="10" id="KW-0812">Transmembrane</keyword>
<name>Q0G4S4_9HYPH</name>
<evidence type="ECO:0000256" key="5">
    <source>
        <dbReference type="ARBA" id="ARBA00022679"/>
    </source>
</evidence>
<gene>
    <name evidence="12" type="ORF">FP2506_10861</name>
</gene>
<evidence type="ECO:0000256" key="9">
    <source>
        <dbReference type="SAM" id="MobiDB-lite"/>
    </source>
</evidence>
<evidence type="ECO:0000256" key="7">
    <source>
        <dbReference type="ARBA" id="ARBA00022777"/>
    </source>
</evidence>
<dbReference type="eggNOG" id="COG3920">
    <property type="taxonomic scope" value="Bacteria"/>
</dbReference>
<dbReference type="GO" id="GO:0007165">
    <property type="term" value="P:signal transduction"/>
    <property type="evidence" value="ECO:0007669"/>
    <property type="project" value="InterPro"/>
</dbReference>
<comment type="caution">
    <text evidence="12">The sequence shown here is derived from an EMBL/GenBank/DDBJ whole genome shotgun (WGS) entry which is preliminary data.</text>
</comment>
<keyword evidence="13" id="KW-1185">Reference proteome</keyword>
<dbReference type="PANTHER" id="PTHR41523:SF7">
    <property type="entry name" value="HISTIDINE KINASE"/>
    <property type="match status" value="1"/>
</dbReference>
<feature type="transmembrane region" description="Helical" evidence="10">
    <location>
        <begin position="66"/>
        <end position="90"/>
    </location>
</feature>
<dbReference type="InterPro" id="IPR003660">
    <property type="entry name" value="HAMP_dom"/>
</dbReference>
<keyword evidence="5" id="KW-0808">Transferase</keyword>
<dbReference type="Pfam" id="PF07536">
    <property type="entry name" value="HWE_HK"/>
    <property type="match status" value="1"/>
</dbReference>
<dbReference type="PANTHER" id="PTHR41523">
    <property type="entry name" value="TWO-COMPONENT SYSTEM SENSOR PROTEIN"/>
    <property type="match status" value="1"/>
</dbReference>
<evidence type="ECO:0000256" key="2">
    <source>
        <dbReference type="ARBA" id="ARBA00004370"/>
    </source>
</evidence>
<dbReference type="AlphaFoldDB" id="Q0G4S4"/>
<evidence type="ECO:0000313" key="12">
    <source>
        <dbReference type="EMBL" id="EAU43340.1"/>
    </source>
</evidence>
<evidence type="ECO:0000256" key="4">
    <source>
        <dbReference type="ARBA" id="ARBA00022553"/>
    </source>
</evidence>
<evidence type="ECO:0000256" key="8">
    <source>
        <dbReference type="ARBA" id="ARBA00022840"/>
    </source>
</evidence>
<proteinExistence type="predicted"/>
<dbReference type="EC" id="2.7.13.3" evidence="3"/>
<evidence type="ECO:0000256" key="10">
    <source>
        <dbReference type="SAM" id="Phobius"/>
    </source>
</evidence>
<dbReference type="RefSeq" id="WP_007067314.1">
    <property type="nucleotide sequence ID" value="NZ_DS022272.1"/>
</dbReference>
<dbReference type="EMBL" id="AATP01000001">
    <property type="protein sequence ID" value="EAU43340.1"/>
    <property type="molecule type" value="Genomic_DNA"/>
</dbReference>
<evidence type="ECO:0000259" key="11">
    <source>
        <dbReference type="PROSITE" id="PS50885"/>
    </source>
</evidence>
<dbReference type="Gene3D" id="6.10.340.10">
    <property type="match status" value="1"/>
</dbReference>
<dbReference type="SMART" id="SM00911">
    <property type="entry name" value="HWE_HK"/>
    <property type="match status" value="1"/>
</dbReference>
<dbReference type="Proteomes" id="UP000004310">
    <property type="component" value="Unassembled WGS sequence"/>
</dbReference>
<accession>Q0G4S4</accession>
<keyword evidence="8" id="KW-0067">ATP-binding</keyword>
<keyword evidence="10" id="KW-1133">Transmembrane helix</keyword>
<reference evidence="12 13" key="1">
    <citation type="journal article" date="2010" name="J. Bacteriol.">
        <title>Genome sequence of Fulvimarina pelagi HTCC2506T, a Mn(II)-oxidizing alphaproteobacterium possessing an aerobic anoxygenic photosynthetic gene cluster and Xanthorhodopsin.</title>
        <authorList>
            <person name="Kang I."/>
            <person name="Oh H.M."/>
            <person name="Lim S.I."/>
            <person name="Ferriera S."/>
            <person name="Giovannoni S.J."/>
            <person name="Cho J.C."/>
        </authorList>
    </citation>
    <scope>NUCLEOTIDE SEQUENCE [LARGE SCALE GENOMIC DNA]</scope>
    <source>
        <strain evidence="12 13">HTCC2506</strain>
    </source>
</reference>
<dbReference type="InterPro" id="IPR036890">
    <property type="entry name" value="HATPase_C_sf"/>
</dbReference>
<evidence type="ECO:0000256" key="6">
    <source>
        <dbReference type="ARBA" id="ARBA00022741"/>
    </source>
</evidence>
<dbReference type="GO" id="GO:0016020">
    <property type="term" value="C:membrane"/>
    <property type="evidence" value="ECO:0007669"/>
    <property type="project" value="UniProtKB-SubCell"/>
</dbReference>
<dbReference type="GO" id="GO:0005524">
    <property type="term" value="F:ATP binding"/>
    <property type="evidence" value="ECO:0007669"/>
    <property type="project" value="UniProtKB-KW"/>
</dbReference>
<evidence type="ECO:0000313" key="13">
    <source>
        <dbReference type="Proteomes" id="UP000004310"/>
    </source>
</evidence>
<dbReference type="PROSITE" id="PS50885">
    <property type="entry name" value="HAMP"/>
    <property type="match status" value="1"/>
</dbReference>
<evidence type="ECO:0000256" key="3">
    <source>
        <dbReference type="ARBA" id="ARBA00012438"/>
    </source>
</evidence>
<organism evidence="12 13">
    <name type="scientific">Fulvimarina pelagi HTCC2506</name>
    <dbReference type="NCBI Taxonomy" id="314231"/>
    <lineage>
        <taxon>Bacteria</taxon>
        <taxon>Pseudomonadati</taxon>
        <taxon>Pseudomonadota</taxon>
        <taxon>Alphaproteobacteria</taxon>
        <taxon>Hyphomicrobiales</taxon>
        <taxon>Aurantimonadaceae</taxon>
        <taxon>Fulvimarina</taxon>
    </lineage>
</organism>
<protein>
    <recommendedName>
        <fullName evidence="3">histidine kinase</fullName>
        <ecNumber evidence="3">2.7.13.3</ecNumber>
    </recommendedName>
</protein>
<dbReference type="HOGENOM" id="CLU_023848_1_0_5"/>
<feature type="region of interest" description="Disordered" evidence="9">
    <location>
        <begin position="583"/>
        <end position="607"/>
    </location>
</feature>
<dbReference type="InterPro" id="IPR011102">
    <property type="entry name" value="Sig_transdc_His_kinase_HWE"/>
</dbReference>
<dbReference type="GO" id="GO:0004673">
    <property type="term" value="F:protein histidine kinase activity"/>
    <property type="evidence" value="ECO:0007669"/>
    <property type="project" value="UniProtKB-EC"/>
</dbReference>
<feature type="domain" description="HAMP" evidence="11">
    <location>
        <begin position="350"/>
        <end position="401"/>
    </location>
</feature>
<evidence type="ECO:0000256" key="1">
    <source>
        <dbReference type="ARBA" id="ARBA00000085"/>
    </source>
</evidence>
<feature type="transmembrane region" description="Helical" evidence="10">
    <location>
        <begin position="327"/>
        <end position="347"/>
    </location>
</feature>
<sequence length="607" mass="66081">MARAVEGAKPDPTLFVDSAKRQGIDFMSLGKRAGQSKRLLRWGRVPLPRGRLRLSRLAHAMLRPSLLVYLTTLTLMVLTPALLFSALLIYRFSDQQQELARAQVGDMAEIVSNAFDREVVGLLATARVLATSVTIGREDFTIFRERSVRALEQSGIVADLVGEDGEVIVSSSSAPYEPIVQKHERQIIDAARETGQIDVSGVAFDPRLEKLVFIVAVPTEERGGARYVVALTKPLDSLENVINEESLPGAWSVVVEDEDGEQVFSGGASNGQMFGPRRIEKEAGPPMPGFSDSDNLIDASKISELTHWRTTVTVSNAAIERPIMRSWFALIAFGLILTGFSIFLGVMMGRRVSRPILALSKQAQAIGRGEPAGNVATDIAEIGEVSKVLNRASRDRIEAEEQTRLLMREMTHRAKNQYALVAAIARRAARESANTGEFLNTLSDALASLARSAELLSNQGWESVELSALIENQLAAFGIQTKRIRYDGPRLRVNASIAQTIGLALHELATNAAKYGALSVEDGFVRITWSYADKFEMEWRESGGPPVKKPSRSGFGTLVTQKMTARGLGGSASMSFEETGVVWSLEAPPESAEPVDEAGESSPEKSN</sequence>
<comment type="subcellular location">
    <subcellularLocation>
        <location evidence="2">Membrane</location>
    </subcellularLocation>
</comment>
<dbReference type="STRING" id="217511.GCA_001463845_00923"/>
<dbReference type="Gene3D" id="3.30.565.10">
    <property type="entry name" value="Histidine kinase-like ATPase, C-terminal domain"/>
    <property type="match status" value="1"/>
</dbReference>